<dbReference type="EMBL" id="KX857215">
    <property type="protein sequence ID" value="ARE67490.1"/>
    <property type="molecule type" value="Genomic_DNA"/>
</dbReference>
<protein>
    <submittedName>
        <fullName evidence="2">SWPV2-ORF239</fullName>
    </submittedName>
</protein>
<keyword evidence="1" id="KW-1133">Transmembrane helix</keyword>
<keyword evidence="1" id="KW-0812">Transmembrane</keyword>
<feature type="transmembrane region" description="Helical" evidence="1">
    <location>
        <begin position="34"/>
        <end position="52"/>
    </location>
</feature>
<evidence type="ECO:0000313" key="2">
    <source>
        <dbReference type="EMBL" id="ARE67490.1"/>
    </source>
</evidence>
<proteinExistence type="predicted"/>
<evidence type="ECO:0000256" key="1">
    <source>
        <dbReference type="SAM" id="Phobius"/>
    </source>
</evidence>
<name>A0A1V0QGL6_CNPV</name>
<reference evidence="2" key="1">
    <citation type="journal article" date="2017" name="BMC Genomics">
        <title>Genomic characterization of two novel pathogenic avipoxviruses isolated from pacific shearwaters (Ardenna spp.).</title>
        <authorList>
            <person name="Sarker S."/>
            <person name="Das S."/>
            <person name="Lavers J.L."/>
            <person name="Hutton I."/>
            <person name="Helbig K."/>
            <person name="Imbery J."/>
            <person name="Upton C."/>
            <person name="Raidal S.R."/>
        </authorList>
    </citation>
    <scope>NUCLEOTIDE SEQUENCE [LARGE SCALE GENOMIC DNA]</scope>
    <source>
        <strain evidence="2">SWPV-2</strain>
    </source>
</reference>
<sequence length="53" mass="6294">MITNYEPIIIFIVLLVAYILDITMSKSAKFRTMFMIEVAGFMWFFCHFVHSIL</sequence>
<dbReference type="Pfam" id="PF06269">
    <property type="entry name" value="DUF1029"/>
    <property type="match status" value="1"/>
</dbReference>
<feature type="transmembrane region" description="Helical" evidence="1">
    <location>
        <begin position="6"/>
        <end position="22"/>
    </location>
</feature>
<dbReference type="InterPro" id="IPR009372">
    <property type="entry name" value="Poxvirus_A14.5"/>
</dbReference>
<gene>
    <name evidence="2" type="primary">SWPV2-239</name>
</gene>
<keyword evidence="1" id="KW-0472">Membrane</keyword>
<organism evidence="2">
    <name type="scientific">Shearwaterpox virus</name>
    <dbReference type="NCBI Taxonomy" id="1974596"/>
    <lineage>
        <taxon>Viruses</taxon>
        <taxon>Varidnaviria</taxon>
        <taxon>Bamfordvirae</taxon>
        <taxon>Nucleocytoviricota</taxon>
        <taxon>Pokkesviricetes</taxon>
        <taxon>Chitovirales</taxon>
        <taxon>Poxviridae</taxon>
        <taxon>Chordopoxvirinae</taxon>
        <taxon>Avipoxvirus</taxon>
        <taxon>Avipoxvirus canarypox</taxon>
        <taxon>Canarypox virus</taxon>
    </lineage>
</organism>
<dbReference type="Proteomes" id="UP000319767">
    <property type="component" value="Segment"/>
</dbReference>
<accession>A0A1V0QGL6</accession>